<evidence type="ECO:0000256" key="1">
    <source>
        <dbReference type="SAM" id="Phobius"/>
    </source>
</evidence>
<reference evidence="3" key="1">
    <citation type="journal article" date="2024" name="IScience">
        <title>Strigolactones Initiate the Formation of Haustorium-like Structures in Castilleja.</title>
        <authorList>
            <person name="Buerger M."/>
            <person name="Peterson D."/>
            <person name="Chory J."/>
        </authorList>
    </citation>
    <scope>NUCLEOTIDE SEQUENCE [LARGE SCALE GENOMIC DNA]</scope>
</reference>
<evidence type="ECO:0000313" key="3">
    <source>
        <dbReference type="Proteomes" id="UP001632038"/>
    </source>
</evidence>
<sequence>MDLPAFISVFYVSILLAFISQILTKMTQDVEMEQQPPSNSISSTSPSILQHLKYIAALIEVGAYSREVRRIVRVIRWTIQLRKNLKASVVSAFLTFALVRGSEVHSRLSAYVP</sequence>
<dbReference type="AlphaFoldDB" id="A0ABD3CE69"/>
<keyword evidence="1" id="KW-1133">Transmembrane helix</keyword>
<keyword evidence="3" id="KW-1185">Reference proteome</keyword>
<evidence type="ECO:0000313" key="2">
    <source>
        <dbReference type="EMBL" id="KAL3628170.1"/>
    </source>
</evidence>
<comment type="caution">
    <text evidence="2">The sequence shown here is derived from an EMBL/GenBank/DDBJ whole genome shotgun (WGS) entry which is preliminary data.</text>
</comment>
<dbReference type="Proteomes" id="UP001632038">
    <property type="component" value="Unassembled WGS sequence"/>
</dbReference>
<proteinExistence type="predicted"/>
<gene>
    <name evidence="2" type="ORF">CASFOL_027216</name>
</gene>
<accession>A0ABD3CE69</accession>
<organism evidence="2 3">
    <name type="scientific">Castilleja foliolosa</name>
    <dbReference type="NCBI Taxonomy" id="1961234"/>
    <lineage>
        <taxon>Eukaryota</taxon>
        <taxon>Viridiplantae</taxon>
        <taxon>Streptophyta</taxon>
        <taxon>Embryophyta</taxon>
        <taxon>Tracheophyta</taxon>
        <taxon>Spermatophyta</taxon>
        <taxon>Magnoliopsida</taxon>
        <taxon>eudicotyledons</taxon>
        <taxon>Gunneridae</taxon>
        <taxon>Pentapetalae</taxon>
        <taxon>asterids</taxon>
        <taxon>lamiids</taxon>
        <taxon>Lamiales</taxon>
        <taxon>Orobanchaceae</taxon>
        <taxon>Pedicularideae</taxon>
        <taxon>Castillejinae</taxon>
        <taxon>Castilleja</taxon>
    </lineage>
</organism>
<protein>
    <submittedName>
        <fullName evidence="2">Uncharacterized protein</fullName>
    </submittedName>
</protein>
<keyword evidence="1" id="KW-0812">Transmembrane</keyword>
<dbReference type="EMBL" id="JAVIJP010000036">
    <property type="protein sequence ID" value="KAL3628170.1"/>
    <property type="molecule type" value="Genomic_DNA"/>
</dbReference>
<name>A0ABD3CE69_9LAMI</name>
<feature type="transmembrane region" description="Helical" evidence="1">
    <location>
        <begin position="6"/>
        <end position="24"/>
    </location>
</feature>
<keyword evidence="1" id="KW-0472">Membrane</keyword>